<organism evidence="2 3">
    <name type="scientific">Salipiger thiooxidans</name>
    <dbReference type="NCBI Taxonomy" id="282683"/>
    <lineage>
        <taxon>Bacteria</taxon>
        <taxon>Pseudomonadati</taxon>
        <taxon>Pseudomonadota</taxon>
        <taxon>Alphaproteobacteria</taxon>
        <taxon>Rhodobacterales</taxon>
        <taxon>Roseobacteraceae</taxon>
        <taxon>Salipiger</taxon>
    </lineage>
</organism>
<evidence type="ECO:0000256" key="1">
    <source>
        <dbReference type="SAM" id="MobiDB-lite"/>
    </source>
</evidence>
<dbReference type="EMBL" id="FNAV01000018">
    <property type="protein sequence ID" value="SDF34865.1"/>
    <property type="molecule type" value="Genomic_DNA"/>
</dbReference>
<feature type="compositionally biased region" description="Basic and acidic residues" evidence="1">
    <location>
        <begin position="135"/>
        <end position="150"/>
    </location>
</feature>
<dbReference type="AlphaFoldDB" id="A0A1G7KCE8"/>
<proteinExistence type="predicted"/>
<accession>A0A1G7KCE8</accession>
<dbReference type="STRING" id="282683.SAMN04488105_1181"/>
<gene>
    <name evidence="2" type="ORF">SAMN04488105_1181</name>
</gene>
<evidence type="ECO:0000313" key="3">
    <source>
        <dbReference type="Proteomes" id="UP000198994"/>
    </source>
</evidence>
<sequence>MQFPGVSPAVAPLATGHPQGLPAVPDGPPVETKVQPVAEQAQSRNDPGTGGQPPTNFWRGLAGLPDPSKHVAPPSIMQIKISAILEKQAEKLLDEARKAEAQAASTGSEPAEETQDTAEADRRPRLPGSAEAEPEDRPEQPDAPRVEADTLPRPYGEQGSYPRDNVFAPLP</sequence>
<name>A0A1G7KCE8_9RHOB</name>
<protein>
    <submittedName>
        <fullName evidence="2">Uncharacterized protein</fullName>
    </submittedName>
</protein>
<feature type="region of interest" description="Disordered" evidence="1">
    <location>
        <begin position="95"/>
        <end position="171"/>
    </location>
</feature>
<evidence type="ECO:0000313" key="2">
    <source>
        <dbReference type="EMBL" id="SDF34865.1"/>
    </source>
</evidence>
<feature type="region of interest" description="Disordered" evidence="1">
    <location>
        <begin position="1"/>
        <end position="70"/>
    </location>
</feature>
<dbReference type="Proteomes" id="UP000198994">
    <property type="component" value="Unassembled WGS sequence"/>
</dbReference>
<keyword evidence="3" id="KW-1185">Reference proteome</keyword>
<reference evidence="3" key="1">
    <citation type="submission" date="2016-10" db="EMBL/GenBank/DDBJ databases">
        <authorList>
            <person name="Varghese N."/>
            <person name="Submissions S."/>
        </authorList>
    </citation>
    <scope>NUCLEOTIDE SEQUENCE [LARGE SCALE GENOMIC DNA]</scope>
    <source>
        <strain evidence="3">DSM 10146</strain>
    </source>
</reference>